<sequence length="138" mass="16319">MLTTDPTLPAAAENGPSGAWRHRYPVKILNPDSFTESVMWLYCRDVEHDDYLHCRWSDMQMALRDDTMFTKCLRPQFRSAWDCFNCRDEYYGIHMYREILLLRERLIADGRLPQNLPFIDISEYQDPVSEHYGLAPPV</sequence>
<proteinExistence type="predicted"/>
<dbReference type="RefSeq" id="XP_040698453.1">
    <property type="nucleotide sequence ID" value="XM_040847913.1"/>
</dbReference>
<dbReference type="EMBL" id="KV878594">
    <property type="protein sequence ID" value="OJJ54647.1"/>
    <property type="molecule type" value="Genomic_DNA"/>
</dbReference>
<protein>
    <submittedName>
        <fullName evidence="1">Uncharacterized protein</fullName>
    </submittedName>
</protein>
<dbReference type="AlphaFoldDB" id="A0A1L9T5G4"/>
<accession>A0A1L9T5G4</accession>
<evidence type="ECO:0000313" key="2">
    <source>
        <dbReference type="Proteomes" id="UP000184356"/>
    </source>
</evidence>
<dbReference type="OrthoDB" id="4461203at2759"/>
<dbReference type="VEuPathDB" id="FungiDB:ASPSYDRAFT_49770"/>
<dbReference type="GeneID" id="63763986"/>
<reference evidence="2" key="1">
    <citation type="journal article" date="2017" name="Genome Biol.">
        <title>Comparative genomics reveals high biological diversity and specific adaptations in the industrially and medically important fungal genus Aspergillus.</title>
        <authorList>
            <person name="de Vries R.P."/>
            <person name="Riley R."/>
            <person name="Wiebenga A."/>
            <person name="Aguilar-Osorio G."/>
            <person name="Amillis S."/>
            <person name="Uchima C.A."/>
            <person name="Anderluh G."/>
            <person name="Asadollahi M."/>
            <person name="Askin M."/>
            <person name="Barry K."/>
            <person name="Battaglia E."/>
            <person name="Bayram O."/>
            <person name="Benocci T."/>
            <person name="Braus-Stromeyer S.A."/>
            <person name="Caldana C."/>
            <person name="Canovas D."/>
            <person name="Cerqueira G.C."/>
            <person name="Chen F."/>
            <person name="Chen W."/>
            <person name="Choi C."/>
            <person name="Clum A."/>
            <person name="Dos Santos R.A."/>
            <person name="Damasio A.R."/>
            <person name="Diallinas G."/>
            <person name="Emri T."/>
            <person name="Fekete E."/>
            <person name="Flipphi M."/>
            <person name="Freyberg S."/>
            <person name="Gallo A."/>
            <person name="Gournas C."/>
            <person name="Habgood R."/>
            <person name="Hainaut M."/>
            <person name="Harispe M.L."/>
            <person name="Henrissat B."/>
            <person name="Hilden K.S."/>
            <person name="Hope R."/>
            <person name="Hossain A."/>
            <person name="Karabika E."/>
            <person name="Karaffa L."/>
            <person name="Karanyi Z."/>
            <person name="Krasevec N."/>
            <person name="Kuo A."/>
            <person name="Kusch H."/>
            <person name="LaButti K."/>
            <person name="Lagendijk E.L."/>
            <person name="Lapidus A."/>
            <person name="Levasseur A."/>
            <person name="Lindquist E."/>
            <person name="Lipzen A."/>
            <person name="Logrieco A.F."/>
            <person name="MacCabe A."/>
            <person name="Maekelae M.R."/>
            <person name="Malavazi I."/>
            <person name="Melin P."/>
            <person name="Meyer V."/>
            <person name="Mielnichuk N."/>
            <person name="Miskei M."/>
            <person name="Molnar A.P."/>
            <person name="Mule G."/>
            <person name="Ngan C.Y."/>
            <person name="Orejas M."/>
            <person name="Orosz E."/>
            <person name="Ouedraogo J.P."/>
            <person name="Overkamp K.M."/>
            <person name="Park H.-S."/>
            <person name="Perrone G."/>
            <person name="Piumi F."/>
            <person name="Punt P.J."/>
            <person name="Ram A.F."/>
            <person name="Ramon A."/>
            <person name="Rauscher S."/>
            <person name="Record E."/>
            <person name="Riano-Pachon D.M."/>
            <person name="Robert V."/>
            <person name="Roehrig J."/>
            <person name="Ruller R."/>
            <person name="Salamov A."/>
            <person name="Salih N.S."/>
            <person name="Samson R.A."/>
            <person name="Sandor E."/>
            <person name="Sanguinetti M."/>
            <person name="Schuetze T."/>
            <person name="Sepcic K."/>
            <person name="Shelest E."/>
            <person name="Sherlock G."/>
            <person name="Sophianopoulou V."/>
            <person name="Squina F.M."/>
            <person name="Sun H."/>
            <person name="Susca A."/>
            <person name="Todd R.B."/>
            <person name="Tsang A."/>
            <person name="Unkles S.E."/>
            <person name="van de Wiele N."/>
            <person name="van Rossen-Uffink D."/>
            <person name="Oliveira J.V."/>
            <person name="Vesth T.C."/>
            <person name="Visser J."/>
            <person name="Yu J.-H."/>
            <person name="Zhou M."/>
            <person name="Andersen M.R."/>
            <person name="Archer D.B."/>
            <person name="Baker S.E."/>
            <person name="Benoit I."/>
            <person name="Brakhage A.A."/>
            <person name="Braus G.H."/>
            <person name="Fischer R."/>
            <person name="Frisvad J.C."/>
            <person name="Goldman G.H."/>
            <person name="Houbraken J."/>
            <person name="Oakley B."/>
            <person name="Pocsi I."/>
            <person name="Scazzocchio C."/>
            <person name="Seiboth B."/>
            <person name="vanKuyk P.A."/>
            <person name="Wortman J."/>
            <person name="Dyer P.S."/>
            <person name="Grigoriev I.V."/>
        </authorList>
    </citation>
    <scope>NUCLEOTIDE SEQUENCE [LARGE SCALE GENOMIC DNA]</scope>
    <source>
        <strain evidence="2">CBS 593.65</strain>
    </source>
</reference>
<gene>
    <name evidence="1" type="ORF">ASPSYDRAFT_49770</name>
</gene>
<dbReference type="Proteomes" id="UP000184356">
    <property type="component" value="Unassembled WGS sequence"/>
</dbReference>
<keyword evidence="2" id="KW-1185">Reference proteome</keyword>
<organism evidence="1 2">
    <name type="scientific">Aspergillus sydowii CBS 593.65</name>
    <dbReference type="NCBI Taxonomy" id="1036612"/>
    <lineage>
        <taxon>Eukaryota</taxon>
        <taxon>Fungi</taxon>
        <taxon>Dikarya</taxon>
        <taxon>Ascomycota</taxon>
        <taxon>Pezizomycotina</taxon>
        <taxon>Eurotiomycetes</taxon>
        <taxon>Eurotiomycetidae</taxon>
        <taxon>Eurotiales</taxon>
        <taxon>Aspergillaceae</taxon>
        <taxon>Aspergillus</taxon>
        <taxon>Aspergillus subgen. Nidulantes</taxon>
    </lineage>
</organism>
<name>A0A1L9T5G4_9EURO</name>
<evidence type="ECO:0000313" key="1">
    <source>
        <dbReference type="EMBL" id="OJJ54647.1"/>
    </source>
</evidence>